<feature type="domain" description="Carboxylesterase type B" evidence="5">
    <location>
        <begin position="51"/>
        <end position="218"/>
    </location>
</feature>
<keyword evidence="2 4" id="KW-0732">Signal</keyword>
<evidence type="ECO:0000256" key="1">
    <source>
        <dbReference type="ARBA" id="ARBA00005964"/>
    </source>
</evidence>
<dbReference type="OrthoDB" id="3200163at2759"/>
<dbReference type="PANTHER" id="PTHR43903">
    <property type="entry name" value="NEUROLIGIN"/>
    <property type="match status" value="1"/>
</dbReference>
<keyword evidence="7" id="KW-1185">Reference proteome</keyword>
<evidence type="ECO:0000256" key="2">
    <source>
        <dbReference type="ARBA" id="ARBA00022729"/>
    </source>
</evidence>
<proteinExistence type="inferred from homology"/>
<accession>A0A8J2NRU7</accession>
<comment type="caution">
    <text evidence="6">The sequence shown here is derived from an EMBL/GenBank/DDBJ whole genome shotgun (WGS) entry which is preliminary data.</text>
</comment>
<sequence>MVLWIFPGCPLSRTLSSLYYYFWLLLLVLSLPDLITATTTSQTSHHFSFHTVNTKYGDLQGVRLQFSSSSAKHLDPVTAYLGIPYASPPVNAYRFMPPVAPSPWGGVHFAVNLPPACPQRFPDISNETIALQVMTSQRYHFLLRLKPHLTNQSEDCLYLNIYVPSTGEEIRPGKFAIVLVIHGESWEWGSGNEFDGGILASLGNHIVVTFNYRLGILGESEVP</sequence>
<reference evidence="6" key="1">
    <citation type="submission" date="2021-06" db="EMBL/GenBank/DDBJ databases">
        <authorList>
            <person name="Hodson N. C."/>
            <person name="Mongue J. A."/>
            <person name="Jaron S. K."/>
        </authorList>
    </citation>
    <scope>NUCLEOTIDE SEQUENCE</scope>
</reference>
<comment type="similarity">
    <text evidence="1">Belongs to the type-B carboxylesterase/lipase family.</text>
</comment>
<gene>
    <name evidence="6" type="ORF">AFUS01_LOCUS12626</name>
</gene>
<evidence type="ECO:0000313" key="6">
    <source>
        <dbReference type="EMBL" id="CAG7723542.1"/>
    </source>
</evidence>
<evidence type="ECO:0000256" key="3">
    <source>
        <dbReference type="ARBA" id="ARBA00023180"/>
    </source>
</evidence>
<dbReference type="Pfam" id="PF00135">
    <property type="entry name" value="COesterase"/>
    <property type="match status" value="1"/>
</dbReference>
<evidence type="ECO:0000313" key="7">
    <source>
        <dbReference type="Proteomes" id="UP000708208"/>
    </source>
</evidence>
<dbReference type="InterPro" id="IPR002018">
    <property type="entry name" value="CarbesteraseB"/>
</dbReference>
<evidence type="ECO:0000256" key="4">
    <source>
        <dbReference type="SAM" id="SignalP"/>
    </source>
</evidence>
<feature type="chain" id="PRO_5035304240" description="Carboxylesterase type B domain-containing protein" evidence="4">
    <location>
        <begin position="38"/>
        <end position="223"/>
    </location>
</feature>
<dbReference type="Proteomes" id="UP000708208">
    <property type="component" value="Unassembled WGS sequence"/>
</dbReference>
<organism evidence="6 7">
    <name type="scientific">Allacma fusca</name>
    <dbReference type="NCBI Taxonomy" id="39272"/>
    <lineage>
        <taxon>Eukaryota</taxon>
        <taxon>Metazoa</taxon>
        <taxon>Ecdysozoa</taxon>
        <taxon>Arthropoda</taxon>
        <taxon>Hexapoda</taxon>
        <taxon>Collembola</taxon>
        <taxon>Symphypleona</taxon>
        <taxon>Sminthuridae</taxon>
        <taxon>Allacma</taxon>
    </lineage>
</organism>
<protein>
    <recommendedName>
        <fullName evidence="5">Carboxylesterase type B domain-containing protein</fullName>
    </recommendedName>
</protein>
<keyword evidence="3" id="KW-0325">Glycoprotein</keyword>
<name>A0A8J2NRU7_9HEXA</name>
<dbReference type="EMBL" id="CAJVCH010100085">
    <property type="protein sequence ID" value="CAG7723542.1"/>
    <property type="molecule type" value="Genomic_DNA"/>
</dbReference>
<dbReference type="InterPro" id="IPR019819">
    <property type="entry name" value="Carboxylesterase_B_CS"/>
</dbReference>
<dbReference type="InterPro" id="IPR051093">
    <property type="entry name" value="Neuroligin/BSAL"/>
</dbReference>
<dbReference type="PROSITE" id="PS00941">
    <property type="entry name" value="CARBOXYLESTERASE_B_2"/>
    <property type="match status" value="1"/>
</dbReference>
<evidence type="ECO:0000259" key="5">
    <source>
        <dbReference type="Pfam" id="PF00135"/>
    </source>
</evidence>
<feature type="signal peptide" evidence="4">
    <location>
        <begin position="1"/>
        <end position="37"/>
    </location>
</feature>
<dbReference type="AlphaFoldDB" id="A0A8J2NRU7"/>